<evidence type="ECO:0000256" key="1">
    <source>
        <dbReference type="ARBA" id="ARBA00006885"/>
    </source>
</evidence>
<evidence type="ECO:0000313" key="6">
    <source>
        <dbReference type="EMBL" id="KAK3308927.1"/>
    </source>
</evidence>
<name>A0AAJ0M4N0_9PEZI</name>
<evidence type="ECO:0000256" key="4">
    <source>
        <dbReference type="SAM" id="MobiDB-lite"/>
    </source>
</evidence>
<evidence type="ECO:0000256" key="3">
    <source>
        <dbReference type="ARBA" id="ARBA00024947"/>
    </source>
</evidence>
<dbReference type="GeneID" id="87880482"/>
<organism evidence="6 7">
    <name type="scientific">Chaetomium strumarium</name>
    <dbReference type="NCBI Taxonomy" id="1170767"/>
    <lineage>
        <taxon>Eukaryota</taxon>
        <taxon>Fungi</taxon>
        <taxon>Dikarya</taxon>
        <taxon>Ascomycota</taxon>
        <taxon>Pezizomycotina</taxon>
        <taxon>Sordariomycetes</taxon>
        <taxon>Sordariomycetidae</taxon>
        <taxon>Sordariales</taxon>
        <taxon>Chaetomiaceae</taxon>
        <taxon>Chaetomium</taxon>
    </lineage>
</organism>
<protein>
    <submittedName>
        <fullName evidence="6">Dehydrase and lipid transport-domain-containing protein</fullName>
    </submittedName>
</protein>
<feature type="region of interest" description="Disordered" evidence="4">
    <location>
        <begin position="135"/>
        <end position="159"/>
    </location>
</feature>
<dbReference type="InterPro" id="IPR005031">
    <property type="entry name" value="COQ10_START"/>
</dbReference>
<feature type="compositionally biased region" description="Low complexity" evidence="4">
    <location>
        <begin position="137"/>
        <end position="147"/>
    </location>
</feature>
<evidence type="ECO:0000256" key="2">
    <source>
        <dbReference type="ARBA" id="ARBA00011814"/>
    </source>
</evidence>
<feature type="domain" description="Coenzyme Q-binding protein COQ10 START" evidence="5">
    <location>
        <begin position="104"/>
        <end position="294"/>
    </location>
</feature>
<dbReference type="Proteomes" id="UP001273166">
    <property type="component" value="Unassembled WGS sequence"/>
</dbReference>
<dbReference type="PANTHER" id="PTHR12901">
    <property type="entry name" value="SPERM PROTEIN HOMOLOG"/>
    <property type="match status" value="1"/>
</dbReference>
<accession>A0AAJ0M4N0</accession>
<dbReference type="InterPro" id="IPR023393">
    <property type="entry name" value="START-like_dom_sf"/>
</dbReference>
<dbReference type="SUPFAM" id="SSF55961">
    <property type="entry name" value="Bet v1-like"/>
    <property type="match status" value="1"/>
</dbReference>
<dbReference type="Gene3D" id="3.30.530.20">
    <property type="match status" value="1"/>
</dbReference>
<comment type="function">
    <text evidence="3">Required for the function of coenzyme Q in the respiratory chain. May serve as a chaperone or may be involved in the transport of Q6 from its site of synthesis to the catalytic sites of the respiratory complexes.</text>
</comment>
<dbReference type="InterPro" id="IPR044996">
    <property type="entry name" value="COQ10-like"/>
</dbReference>
<reference evidence="6" key="2">
    <citation type="submission" date="2023-06" db="EMBL/GenBank/DDBJ databases">
        <authorList>
            <consortium name="Lawrence Berkeley National Laboratory"/>
            <person name="Mondo S.J."/>
            <person name="Hensen N."/>
            <person name="Bonometti L."/>
            <person name="Westerberg I."/>
            <person name="Brannstrom I.O."/>
            <person name="Guillou S."/>
            <person name="Cros-Aarteil S."/>
            <person name="Calhoun S."/>
            <person name="Haridas S."/>
            <person name="Kuo A."/>
            <person name="Pangilinan J."/>
            <person name="Riley R."/>
            <person name="Labutti K."/>
            <person name="Andreopoulos B."/>
            <person name="Lipzen A."/>
            <person name="Chen C."/>
            <person name="Yanf M."/>
            <person name="Daum C."/>
            <person name="Ng V."/>
            <person name="Clum A."/>
            <person name="Steindorff A."/>
            <person name="Ohm R."/>
            <person name="Martin F."/>
            <person name="Silar P."/>
            <person name="Natvig D."/>
            <person name="Lalanne C."/>
            <person name="Gautier V."/>
            <person name="Ament-Velasquez S.L."/>
            <person name="Kruys A."/>
            <person name="Hutchinson M.I."/>
            <person name="Powell A.J."/>
            <person name="Barry K."/>
            <person name="Miller A.N."/>
            <person name="Grigoriev I.V."/>
            <person name="Debuchy R."/>
            <person name="Gladieux P."/>
            <person name="Thoren M.H."/>
            <person name="Johannesson H."/>
        </authorList>
    </citation>
    <scope>NUCLEOTIDE SEQUENCE</scope>
    <source>
        <strain evidence="6">CBS 333.67</strain>
    </source>
</reference>
<comment type="similarity">
    <text evidence="1">Belongs to the COQ10 family.</text>
</comment>
<comment type="subunit">
    <text evidence="2">Interacts with coenzyme Q.</text>
</comment>
<reference evidence="6" key="1">
    <citation type="journal article" date="2023" name="Mol. Phylogenet. Evol.">
        <title>Genome-scale phylogeny and comparative genomics of the fungal order Sordariales.</title>
        <authorList>
            <person name="Hensen N."/>
            <person name="Bonometti L."/>
            <person name="Westerberg I."/>
            <person name="Brannstrom I.O."/>
            <person name="Guillou S."/>
            <person name="Cros-Aarteil S."/>
            <person name="Calhoun S."/>
            <person name="Haridas S."/>
            <person name="Kuo A."/>
            <person name="Mondo S."/>
            <person name="Pangilinan J."/>
            <person name="Riley R."/>
            <person name="LaButti K."/>
            <person name="Andreopoulos B."/>
            <person name="Lipzen A."/>
            <person name="Chen C."/>
            <person name="Yan M."/>
            <person name="Daum C."/>
            <person name="Ng V."/>
            <person name="Clum A."/>
            <person name="Steindorff A."/>
            <person name="Ohm R.A."/>
            <person name="Martin F."/>
            <person name="Silar P."/>
            <person name="Natvig D.O."/>
            <person name="Lalanne C."/>
            <person name="Gautier V."/>
            <person name="Ament-Velasquez S.L."/>
            <person name="Kruys A."/>
            <person name="Hutchinson M.I."/>
            <person name="Powell A.J."/>
            <person name="Barry K."/>
            <person name="Miller A.N."/>
            <person name="Grigoriev I.V."/>
            <person name="Debuchy R."/>
            <person name="Gladieux P."/>
            <person name="Hiltunen Thoren M."/>
            <person name="Johannesson H."/>
        </authorList>
    </citation>
    <scope>NUCLEOTIDE SEQUENCE</scope>
    <source>
        <strain evidence="6">CBS 333.67</strain>
    </source>
</reference>
<dbReference type="GO" id="GO:0005739">
    <property type="term" value="C:mitochondrion"/>
    <property type="evidence" value="ECO:0007669"/>
    <property type="project" value="TreeGrafter"/>
</dbReference>
<comment type="caution">
    <text evidence="6">The sequence shown here is derived from an EMBL/GenBank/DDBJ whole genome shotgun (WGS) entry which is preliminary data.</text>
</comment>
<feature type="compositionally biased region" description="Pro residues" evidence="4">
    <location>
        <begin position="82"/>
        <end position="96"/>
    </location>
</feature>
<dbReference type="Pfam" id="PF03364">
    <property type="entry name" value="Polyketide_cyc"/>
    <property type="match status" value="1"/>
</dbReference>
<dbReference type="EMBL" id="JAUDZG010000002">
    <property type="protein sequence ID" value="KAK3308927.1"/>
    <property type="molecule type" value="Genomic_DNA"/>
</dbReference>
<keyword evidence="7" id="KW-1185">Reference proteome</keyword>
<dbReference type="CDD" id="cd07813">
    <property type="entry name" value="COQ10p_like"/>
    <property type="match status" value="1"/>
</dbReference>
<proteinExistence type="inferred from homology"/>
<dbReference type="RefSeq" id="XP_062724707.1">
    <property type="nucleotide sequence ID" value="XM_062861653.1"/>
</dbReference>
<dbReference type="PANTHER" id="PTHR12901:SF10">
    <property type="entry name" value="COENZYME Q-BINDING PROTEIN COQ10, MITOCHONDRIAL"/>
    <property type="match status" value="1"/>
</dbReference>
<sequence>MAPNIPGTMRRAGPRLLATRAPLWRIPTPPPSALPLCASSPAQPPNSFLPQLDHIRRAITTTTPRRSLGPASWLLSALPNFSPNPSPPQPQPPPPKTLRARRLLPYPPAQIYTLIADIDSYADFLPHCTHSRVTRWTTTSSSSSASKPSPPPETPAGQRAVVGERYPALADLTVGWGPFTQTYTSRVYCVPGEVVEAVSGRAETSISPEVLRRVGYETILQEDGREKLEGGIFESLITRWAVKPATGPGGGKEGREEWTEVMLSVTFQFANPALGFAVGQLADDKVDEMVEAFEGRARKLYGR</sequence>
<dbReference type="GO" id="GO:0048039">
    <property type="term" value="F:ubiquinone binding"/>
    <property type="evidence" value="ECO:0007669"/>
    <property type="project" value="InterPro"/>
</dbReference>
<feature type="region of interest" description="Disordered" evidence="4">
    <location>
        <begin position="78"/>
        <end position="100"/>
    </location>
</feature>
<evidence type="ECO:0000259" key="5">
    <source>
        <dbReference type="Pfam" id="PF03364"/>
    </source>
</evidence>
<evidence type="ECO:0000313" key="7">
    <source>
        <dbReference type="Proteomes" id="UP001273166"/>
    </source>
</evidence>
<dbReference type="AlphaFoldDB" id="A0AAJ0M4N0"/>
<gene>
    <name evidence="6" type="ORF">B0T15DRAFT_123016</name>
</gene>
<dbReference type="GO" id="GO:0045333">
    <property type="term" value="P:cellular respiration"/>
    <property type="evidence" value="ECO:0007669"/>
    <property type="project" value="InterPro"/>
</dbReference>